<dbReference type="AlphaFoldDB" id="A0A6L6QER3"/>
<organism evidence="1 2">
    <name type="scientific">Massilia eburnea</name>
    <dbReference type="NCBI Taxonomy" id="1776165"/>
    <lineage>
        <taxon>Bacteria</taxon>
        <taxon>Pseudomonadati</taxon>
        <taxon>Pseudomonadota</taxon>
        <taxon>Betaproteobacteria</taxon>
        <taxon>Burkholderiales</taxon>
        <taxon>Oxalobacteraceae</taxon>
        <taxon>Telluria group</taxon>
        <taxon>Massilia</taxon>
    </lineage>
</organism>
<dbReference type="EMBL" id="WNKX01000005">
    <property type="protein sequence ID" value="MTW10745.1"/>
    <property type="molecule type" value="Genomic_DNA"/>
</dbReference>
<dbReference type="OrthoDB" id="5298532at2"/>
<comment type="caution">
    <text evidence="1">The sequence shown here is derived from an EMBL/GenBank/DDBJ whole genome shotgun (WGS) entry which is preliminary data.</text>
</comment>
<name>A0A6L6QER3_9BURK</name>
<protein>
    <submittedName>
        <fullName evidence="1">AlpA family phage regulatory protein</fullName>
    </submittedName>
</protein>
<dbReference type="InterPro" id="IPR010260">
    <property type="entry name" value="AlpA"/>
</dbReference>
<dbReference type="Pfam" id="PF05930">
    <property type="entry name" value="Phage_AlpA"/>
    <property type="match status" value="1"/>
</dbReference>
<dbReference type="Gene3D" id="1.10.238.160">
    <property type="match status" value="1"/>
</dbReference>
<sequence>MIDIHQFSLPETGFIRQPQVLHIASFSSTTLWRRCKAGTFPQPIRLSARICAWRVEDVRAWVKAQGQNDALVHGKSMAAVG</sequence>
<keyword evidence="2" id="KW-1185">Reference proteome</keyword>
<proteinExistence type="predicted"/>
<reference evidence="1 2" key="1">
    <citation type="submission" date="2019-11" db="EMBL/GenBank/DDBJ databases">
        <title>Type strains purchased from KCTC, JCM and DSMZ.</title>
        <authorList>
            <person name="Lu H."/>
        </authorList>
    </citation>
    <scope>NUCLEOTIDE SEQUENCE [LARGE SCALE GENOMIC DNA]</scope>
    <source>
        <strain evidence="1 2">JCM 31587</strain>
    </source>
</reference>
<evidence type="ECO:0000313" key="2">
    <source>
        <dbReference type="Proteomes" id="UP000472320"/>
    </source>
</evidence>
<evidence type="ECO:0000313" key="1">
    <source>
        <dbReference type="EMBL" id="MTW10745.1"/>
    </source>
</evidence>
<gene>
    <name evidence="1" type="ORF">GM658_09025</name>
</gene>
<dbReference type="Proteomes" id="UP000472320">
    <property type="component" value="Unassembled WGS sequence"/>
</dbReference>
<accession>A0A6L6QER3</accession>
<dbReference type="RefSeq" id="WP_155453672.1">
    <property type="nucleotide sequence ID" value="NZ_WNKX01000005.1"/>
</dbReference>